<feature type="region of interest" description="Disordered" evidence="1">
    <location>
        <begin position="1"/>
        <end position="22"/>
    </location>
</feature>
<comment type="caution">
    <text evidence="2">The sequence shown here is derived from an EMBL/GenBank/DDBJ whole genome shotgun (WGS) entry which is preliminary data.</text>
</comment>
<dbReference type="AlphaFoldDB" id="A0AA87WE51"/>
<reference evidence="2" key="1">
    <citation type="journal article" date="2014" name="Int. J. Syst. Evol. Microbiol.">
        <title>Complete genome sequence of Corynebacterium casei LMG S-19264T (=DSM 44701T), isolated from a smear-ripened cheese.</title>
        <authorList>
            <consortium name="US DOE Joint Genome Institute (JGI-PGF)"/>
            <person name="Walter F."/>
            <person name="Albersmeier A."/>
            <person name="Kalinowski J."/>
            <person name="Ruckert C."/>
        </authorList>
    </citation>
    <scope>NUCLEOTIDE SEQUENCE</scope>
    <source>
        <strain evidence="2">CGMCC 1.15034</strain>
    </source>
</reference>
<proteinExistence type="predicted"/>
<sequence length="71" mass="7709">MRGMAPSYPARPGPASRPGSVAVSCGFPPPRYDGLFRPRAVHETKRDENETISGVGEDIRKLAMVINPTNE</sequence>
<name>A0AA87WE51_9BRAD</name>
<reference evidence="2" key="2">
    <citation type="submission" date="2022-12" db="EMBL/GenBank/DDBJ databases">
        <authorList>
            <person name="Sun Q."/>
            <person name="Zhou Y."/>
        </authorList>
    </citation>
    <scope>NUCLEOTIDE SEQUENCE</scope>
    <source>
        <strain evidence="2">CGMCC 1.15034</strain>
    </source>
</reference>
<dbReference type="Proteomes" id="UP000625079">
    <property type="component" value="Unassembled WGS sequence"/>
</dbReference>
<evidence type="ECO:0000313" key="2">
    <source>
        <dbReference type="EMBL" id="GGI33577.1"/>
    </source>
</evidence>
<accession>A0AA87WE51</accession>
<evidence type="ECO:0000256" key="1">
    <source>
        <dbReference type="SAM" id="MobiDB-lite"/>
    </source>
</evidence>
<evidence type="ECO:0000313" key="3">
    <source>
        <dbReference type="Proteomes" id="UP000625079"/>
    </source>
</evidence>
<gene>
    <name evidence="2" type="ORF">GCM10010987_75080</name>
</gene>
<dbReference type="EMBL" id="BMHC01000031">
    <property type="protein sequence ID" value="GGI33577.1"/>
    <property type="molecule type" value="Genomic_DNA"/>
</dbReference>
<organism evidence="2 3">
    <name type="scientific">Bradyrhizobium guangdongense</name>
    <dbReference type="NCBI Taxonomy" id="1325090"/>
    <lineage>
        <taxon>Bacteria</taxon>
        <taxon>Pseudomonadati</taxon>
        <taxon>Pseudomonadota</taxon>
        <taxon>Alphaproteobacteria</taxon>
        <taxon>Hyphomicrobiales</taxon>
        <taxon>Nitrobacteraceae</taxon>
        <taxon>Bradyrhizobium</taxon>
    </lineage>
</organism>
<protein>
    <submittedName>
        <fullName evidence="2">Uncharacterized protein</fullName>
    </submittedName>
</protein>